<keyword evidence="1" id="KW-0223">Dioxygenase</keyword>
<comment type="caution">
    <text evidence="1">The sequence shown here is derived from an EMBL/GenBank/DDBJ whole genome shotgun (WGS) entry which is preliminary data.</text>
</comment>
<protein>
    <submittedName>
        <fullName evidence="1">Glyoxalase/bleomycin resistance protein/dioxygenase family protein</fullName>
    </submittedName>
</protein>
<reference evidence="1 2" key="1">
    <citation type="journal article" date="2014" name="Genome Announc.">
        <title>Draft Genome Sequences of Marine Flavobacterium Nonlabens Strains NR17, NR24, NR27, NR32, NR33, and Ara13.</title>
        <authorList>
            <person name="Nakanishi M."/>
            <person name="Meirelles P."/>
            <person name="Suzuki R."/>
            <person name="Takatani N."/>
            <person name="Mino S."/>
            <person name="Suda W."/>
            <person name="Oshima K."/>
            <person name="Hattori M."/>
            <person name="Ohkuma M."/>
            <person name="Hosokawa M."/>
            <person name="Miyashita K."/>
            <person name="Thompson F.L."/>
            <person name="Niwa A."/>
            <person name="Sawabe T."/>
            <person name="Sawabe T."/>
        </authorList>
    </citation>
    <scope>NUCLEOTIDE SEQUENCE [LARGE SCALE GENOMIC DNA]</scope>
    <source>
        <strain evidence="2">JCM19275</strain>
    </source>
</reference>
<dbReference type="InterPro" id="IPR029068">
    <property type="entry name" value="Glyas_Bleomycin-R_OHBP_Dase"/>
</dbReference>
<organism evidence="1 2">
    <name type="scientific">Nonlabens ulvanivorans</name>
    <name type="common">Persicivirga ulvanivorans</name>
    <dbReference type="NCBI Taxonomy" id="906888"/>
    <lineage>
        <taxon>Bacteria</taxon>
        <taxon>Pseudomonadati</taxon>
        <taxon>Bacteroidota</taxon>
        <taxon>Flavobacteriia</taxon>
        <taxon>Flavobacteriales</taxon>
        <taxon>Flavobacteriaceae</taxon>
        <taxon>Nonlabens</taxon>
    </lineage>
</organism>
<evidence type="ECO:0000313" key="1">
    <source>
        <dbReference type="EMBL" id="GAL75347.1"/>
    </source>
</evidence>
<gene>
    <name evidence="1" type="ORF">JCM19275_508</name>
</gene>
<evidence type="ECO:0000313" key="2">
    <source>
        <dbReference type="Proteomes" id="UP000029647"/>
    </source>
</evidence>
<accession>A0A090X336</accession>
<dbReference type="EMBL" id="BBNT01000004">
    <property type="protein sequence ID" value="GAL75347.1"/>
    <property type="molecule type" value="Genomic_DNA"/>
</dbReference>
<dbReference type="GO" id="GO:0051213">
    <property type="term" value="F:dioxygenase activity"/>
    <property type="evidence" value="ECO:0007669"/>
    <property type="project" value="UniProtKB-KW"/>
</dbReference>
<dbReference type="Proteomes" id="UP000029647">
    <property type="component" value="Unassembled WGS sequence"/>
</dbReference>
<name>A0A090X336_NONUL</name>
<dbReference type="SUPFAM" id="SSF54593">
    <property type="entry name" value="Glyoxalase/Bleomycin resistance protein/Dihydroxybiphenyl dioxygenase"/>
    <property type="match status" value="1"/>
</dbReference>
<keyword evidence="1" id="KW-0560">Oxidoreductase</keyword>
<dbReference type="Gene3D" id="3.10.180.10">
    <property type="entry name" value="2,3-Dihydroxybiphenyl 1,2-Dioxygenase, domain 1"/>
    <property type="match status" value="1"/>
</dbReference>
<sequence>MKAKVTGIGGVFFKCEDVAATKAWYQEHLGLPVDDYGCTFWTGPTEEKASQQWSPFKKDSTYFNPGNQEFMINYRWMIL</sequence>
<dbReference type="AlphaFoldDB" id="A0A090X336"/>
<dbReference type="CDD" id="cd06587">
    <property type="entry name" value="VOC"/>
    <property type="match status" value="1"/>
</dbReference>
<proteinExistence type="predicted"/>